<evidence type="ECO:0000256" key="8">
    <source>
        <dbReference type="ARBA" id="ARBA00022664"/>
    </source>
</evidence>
<protein>
    <recommendedName>
        <fullName evidence="18">Mitochondrial pyruvate carrier</fullName>
    </recommendedName>
</protein>
<dbReference type="GO" id="GO:0071013">
    <property type="term" value="C:catalytic step 2 spliceosome"/>
    <property type="evidence" value="ECO:0007669"/>
    <property type="project" value="TreeGrafter"/>
</dbReference>
<dbReference type="EMBL" id="LJZO01000017">
    <property type="protein sequence ID" value="ROV97207.1"/>
    <property type="molecule type" value="Genomic_DNA"/>
</dbReference>
<dbReference type="InterPro" id="IPR010920">
    <property type="entry name" value="LSM_dom_sf"/>
</dbReference>
<dbReference type="InterPro" id="IPR001163">
    <property type="entry name" value="Sm_dom_euk/arc"/>
</dbReference>
<name>A0A423W1I6_CYTCH</name>
<keyword evidence="7" id="KW-0963">Cytoplasm</keyword>
<keyword evidence="17" id="KW-0687">Ribonucleoprotein</keyword>
<keyword evidence="11" id="KW-0694">RNA-binding</keyword>
<dbReference type="AlphaFoldDB" id="A0A423W1I6"/>
<evidence type="ECO:0000256" key="6">
    <source>
        <dbReference type="ARBA" id="ARBA00022448"/>
    </source>
</evidence>
<evidence type="ECO:0000256" key="10">
    <source>
        <dbReference type="ARBA" id="ARBA00022792"/>
    </source>
</evidence>
<evidence type="ECO:0000256" key="1">
    <source>
        <dbReference type="ARBA" id="ARBA00004123"/>
    </source>
</evidence>
<comment type="function">
    <text evidence="18">Mediates the uptake of pyruvate into mitochondria.</text>
</comment>
<keyword evidence="16" id="KW-0539">Nucleus</keyword>
<sequence>MATNKQGKMAGYINYRMRVTMMDGRQMTGQMLAFDKHMNLVLADTEEFRRIKKQNKAAAPGAAPGSAQSVVQEEKRTLGLTIVRGAHIVSLSVESPPPADPSARLGKATSGGISSTLQSGPGVARPAGRGIAPPMSLAGPTAGVGGVPPPPFGGFPGAPPGFPARPGAQHQFTNNPAAATTRVRSDSSRSTIKMAAFVKAINAKIRSNKYTDYICSTHFWGPVSNFGIPIAAVMDTQKSPELISGPMTFALCVYSATFMRYSLAIKPQNYLLFACHVVNEGSQLTQGYRYLSWHNWGGREKAIASGELVLEEAKEAVQKGVEKVEAAVGK</sequence>
<evidence type="ECO:0000256" key="17">
    <source>
        <dbReference type="ARBA" id="ARBA00023274"/>
    </source>
</evidence>
<dbReference type="SUPFAM" id="SSF50182">
    <property type="entry name" value="Sm-like ribonucleoproteins"/>
    <property type="match status" value="1"/>
</dbReference>
<dbReference type="GO" id="GO:0005682">
    <property type="term" value="C:U5 snRNP"/>
    <property type="evidence" value="ECO:0007669"/>
    <property type="project" value="TreeGrafter"/>
</dbReference>
<dbReference type="GO" id="GO:0003723">
    <property type="term" value="F:RNA binding"/>
    <property type="evidence" value="ECO:0007669"/>
    <property type="project" value="UniProtKB-KW"/>
</dbReference>
<dbReference type="GO" id="GO:0070990">
    <property type="term" value="F:snRNP binding"/>
    <property type="evidence" value="ECO:0007669"/>
    <property type="project" value="TreeGrafter"/>
</dbReference>
<evidence type="ECO:0000256" key="2">
    <source>
        <dbReference type="ARBA" id="ARBA00004448"/>
    </source>
</evidence>
<dbReference type="GO" id="GO:0005685">
    <property type="term" value="C:U1 snRNP"/>
    <property type="evidence" value="ECO:0007669"/>
    <property type="project" value="TreeGrafter"/>
</dbReference>
<keyword evidence="6 18" id="KW-0813">Transport</keyword>
<evidence type="ECO:0000313" key="22">
    <source>
        <dbReference type="Proteomes" id="UP000284375"/>
    </source>
</evidence>
<dbReference type="OrthoDB" id="1697690at2759"/>
<comment type="caution">
    <text evidence="21">The sequence shown here is derived from an EMBL/GenBank/DDBJ whole genome shotgun (WGS) entry which is preliminary data.</text>
</comment>
<dbReference type="GO" id="GO:0071004">
    <property type="term" value="C:U2-type prespliceosome"/>
    <property type="evidence" value="ECO:0007669"/>
    <property type="project" value="TreeGrafter"/>
</dbReference>
<comment type="subcellular location">
    <subcellularLocation>
        <location evidence="3">Cytoplasm</location>
    </subcellularLocation>
    <subcellularLocation>
        <location evidence="2 18">Mitochondrion inner membrane</location>
        <topology evidence="2 18">Multi-pass membrane protein</topology>
    </subcellularLocation>
    <subcellularLocation>
        <location evidence="1">Nucleus</location>
    </subcellularLocation>
</comment>
<evidence type="ECO:0000256" key="16">
    <source>
        <dbReference type="ARBA" id="ARBA00023242"/>
    </source>
</evidence>
<keyword evidence="13 18" id="KW-0496">Mitochondrion</keyword>
<dbReference type="PROSITE" id="PS52002">
    <property type="entry name" value="SM"/>
    <property type="match status" value="1"/>
</dbReference>
<dbReference type="SMART" id="SM00651">
    <property type="entry name" value="Sm"/>
    <property type="match status" value="1"/>
</dbReference>
<evidence type="ECO:0000256" key="18">
    <source>
        <dbReference type="RuleBase" id="RU363100"/>
    </source>
</evidence>
<reference evidence="21 22" key="1">
    <citation type="submission" date="2015-09" db="EMBL/GenBank/DDBJ databases">
        <title>Host preference determinants of Valsa canker pathogens revealed by comparative genomics.</title>
        <authorList>
            <person name="Yin Z."/>
            <person name="Huang L."/>
        </authorList>
    </citation>
    <scope>NUCLEOTIDE SEQUENCE [LARGE SCALE GENOMIC DNA]</scope>
    <source>
        <strain evidence="21 22">YSFL</strain>
    </source>
</reference>
<keyword evidence="14" id="KW-0472">Membrane</keyword>
<feature type="region of interest" description="Disordered" evidence="19">
    <location>
        <begin position="92"/>
        <end position="180"/>
    </location>
</feature>
<dbReference type="GO" id="GO:0005687">
    <property type="term" value="C:U4 snRNP"/>
    <property type="evidence" value="ECO:0007669"/>
    <property type="project" value="TreeGrafter"/>
</dbReference>
<keyword evidence="22" id="KW-1185">Reference proteome</keyword>
<dbReference type="GO" id="GO:0000398">
    <property type="term" value="P:mRNA splicing, via spliceosome"/>
    <property type="evidence" value="ECO:0007669"/>
    <property type="project" value="TreeGrafter"/>
</dbReference>
<dbReference type="Pfam" id="PF03650">
    <property type="entry name" value="MPC"/>
    <property type="match status" value="1"/>
</dbReference>
<dbReference type="Pfam" id="PF01423">
    <property type="entry name" value="LSM"/>
    <property type="match status" value="1"/>
</dbReference>
<keyword evidence="10 18" id="KW-0999">Mitochondrion inner membrane</keyword>
<dbReference type="PANTHER" id="PTHR10701">
    <property type="entry name" value="SMALL NUCLEAR RIBONUCLEOPROTEIN-ASSOCIATED PROTEIN B AND N"/>
    <property type="match status" value="1"/>
</dbReference>
<evidence type="ECO:0000256" key="14">
    <source>
        <dbReference type="ARBA" id="ARBA00023136"/>
    </source>
</evidence>
<accession>A0A423W1I6</accession>
<evidence type="ECO:0000256" key="3">
    <source>
        <dbReference type="ARBA" id="ARBA00004496"/>
    </source>
</evidence>
<evidence type="ECO:0000256" key="9">
    <source>
        <dbReference type="ARBA" id="ARBA00022692"/>
    </source>
</evidence>
<dbReference type="Proteomes" id="UP000284375">
    <property type="component" value="Unassembled WGS sequence"/>
</dbReference>
<evidence type="ECO:0000256" key="19">
    <source>
        <dbReference type="SAM" id="MobiDB-lite"/>
    </source>
</evidence>
<dbReference type="Gene3D" id="2.30.30.100">
    <property type="match status" value="1"/>
</dbReference>
<dbReference type="InterPro" id="IPR047575">
    <property type="entry name" value="Sm"/>
</dbReference>
<evidence type="ECO:0000256" key="4">
    <source>
        <dbReference type="ARBA" id="ARBA00006416"/>
    </source>
</evidence>
<proteinExistence type="inferred from homology"/>
<dbReference type="GO" id="GO:0005686">
    <property type="term" value="C:U2 snRNP"/>
    <property type="evidence" value="ECO:0007669"/>
    <property type="project" value="TreeGrafter"/>
</dbReference>
<dbReference type="PANTHER" id="PTHR10701:SF0">
    <property type="entry name" value="SMALL NUCLEAR RIBONUCLEOPROTEIN-ASSOCIATED PROTEIN B"/>
    <property type="match status" value="1"/>
</dbReference>
<evidence type="ECO:0000313" key="21">
    <source>
        <dbReference type="EMBL" id="ROV97207.1"/>
    </source>
</evidence>
<organism evidence="21 22">
    <name type="scientific">Cytospora chrysosperma</name>
    <name type="common">Cytospora canker fungus</name>
    <name type="synonym">Sphaeria chrysosperma</name>
    <dbReference type="NCBI Taxonomy" id="252740"/>
    <lineage>
        <taxon>Eukaryota</taxon>
        <taxon>Fungi</taxon>
        <taxon>Dikarya</taxon>
        <taxon>Ascomycota</taxon>
        <taxon>Pezizomycotina</taxon>
        <taxon>Sordariomycetes</taxon>
        <taxon>Sordariomycetidae</taxon>
        <taxon>Diaporthales</taxon>
        <taxon>Cytosporaceae</taxon>
        <taxon>Cytospora</taxon>
    </lineage>
</organism>
<feature type="domain" description="Sm" evidence="20">
    <location>
        <begin position="4"/>
        <end position="97"/>
    </location>
</feature>
<dbReference type="GO" id="GO:0046540">
    <property type="term" value="C:U4/U6 x U5 tri-snRNP complex"/>
    <property type="evidence" value="ECO:0007669"/>
    <property type="project" value="TreeGrafter"/>
</dbReference>
<gene>
    <name evidence="21" type="ORF">VSDG_04792</name>
</gene>
<dbReference type="InterPro" id="IPR005336">
    <property type="entry name" value="MPC"/>
</dbReference>
<evidence type="ECO:0000259" key="20">
    <source>
        <dbReference type="PROSITE" id="PS52002"/>
    </source>
</evidence>
<evidence type="ECO:0000256" key="5">
    <source>
        <dbReference type="ARBA" id="ARBA00009123"/>
    </source>
</evidence>
<evidence type="ECO:0000256" key="7">
    <source>
        <dbReference type="ARBA" id="ARBA00022490"/>
    </source>
</evidence>
<evidence type="ECO:0000256" key="15">
    <source>
        <dbReference type="ARBA" id="ARBA00023187"/>
    </source>
</evidence>
<keyword evidence="8" id="KW-0507">mRNA processing</keyword>
<dbReference type="InterPro" id="IPR050914">
    <property type="entry name" value="snRNP_SmB/NAA38-like"/>
</dbReference>
<dbReference type="STRING" id="252740.A0A423W1I6"/>
<dbReference type="GO" id="GO:0005743">
    <property type="term" value="C:mitochondrial inner membrane"/>
    <property type="evidence" value="ECO:0007669"/>
    <property type="project" value="UniProtKB-SubCell"/>
</dbReference>
<dbReference type="GO" id="GO:0006850">
    <property type="term" value="P:pyruvate import into mitochondria"/>
    <property type="evidence" value="ECO:0007669"/>
    <property type="project" value="InterPro"/>
</dbReference>
<dbReference type="CDD" id="cd01717">
    <property type="entry name" value="Sm_B"/>
    <property type="match status" value="1"/>
</dbReference>
<keyword evidence="9" id="KW-0812">Transmembrane</keyword>
<dbReference type="FunFam" id="2.30.30.100:FF:000047">
    <property type="entry name" value="Small nuclear ribonucleoprotein SmB, putative"/>
    <property type="match status" value="1"/>
</dbReference>
<evidence type="ECO:0000256" key="13">
    <source>
        <dbReference type="ARBA" id="ARBA00023128"/>
    </source>
</evidence>
<comment type="similarity">
    <text evidence="4 18">Belongs to the mitochondrial pyruvate carrier (MPC) (TC 2.A.105) family.</text>
</comment>
<keyword evidence="12" id="KW-1133">Transmembrane helix</keyword>
<keyword evidence="15" id="KW-0508">mRNA splicing</keyword>
<feature type="compositionally biased region" description="Pro residues" evidence="19">
    <location>
        <begin position="147"/>
        <end position="163"/>
    </location>
</feature>
<evidence type="ECO:0000256" key="12">
    <source>
        <dbReference type="ARBA" id="ARBA00022989"/>
    </source>
</evidence>
<comment type="similarity">
    <text evidence="5">Belongs to the snRNP SmB/SmN family.</text>
</comment>
<evidence type="ECO:0000256" key="11">
    <source>
        <dbReference type="ARBA" id="ARBA00022884"/>
    </source>
</evidence>